<evidence type="ECO:0000313" key="4">
    <source>
        <dbReference type="Proteomes" id="UP000000609"/>
    </source>
</evidence>
<dbReference type="PaxDb" id="272624-lpg0975"/>
<evidence type="ECO:0000256" key="1">
    <source>
        <dbReference type="SAM" id="Phobius"/>
    </source>
</evidence>
<name>Q5ZWW0_LEGPH</name>
<organism evidence="3 4">
    <name type="scientific">Legionella pneumophila subsp. pneumophila (strain Philadelphia 1 / ATCC 33152 / DSM 7513)</name>
    <dbReference type="NCBI Taxonomy" id="272624"/>
    <lineage>
        <taxon>Bacteria</taxon>
        <taxon>Pseudomonadati</taxon>
        <taxon>Pseudomonadota</taxon>
        <taxon>Gammaproteobacteria</taxon>
        <taxon>Legionellales</taxon>
        <taxon>Legionellaceae</taxon>
        <taxon>Legionella</taxon>
    </lineage>
</organism>
<keyword evidence="1" id="KW-1133">Transmembrane helix</keyword>
<keyword evidence="1" id="KW-0472">Membrane</keyword>
<dbReference type="InterPro" id="IPR000620">
    <property type="entry name" value="EamA_dom"/>
</dbReference>
<dbReference type="Gene3D" id="1.10.3730.20">
    <property type="match status" value="2"/>
</dbReference>
<feature type="transmembrane region" description="Helical" evidence="1">
    <location>
        <begin position="33"/>
        <end position="51"/>
    </location>
</feature>
<sequence length="279" mass="30555">MKMGSGVFIILSAILHAAWNTFAKRNSTPYYEVLGIMSFATVFSLVFIPFFSGPLFKTSDSFLWALTSGLFEGGYIITLAISLSQSSLGKAYIIMRGSAMVIVWFISACFLGENINLSNVIGVSSVLFGLILTSKTFNPVQSRQLLFPVLCGICIAGYHLCYGRSLAYGANPAALFSAALWIALPCVYLLMNKEQKQVFKDQIKSNWKITSLGGIISALSFLLFLIGLRHSEAGLALTLRNTSVVFAQIFAYFIGEKISQYQWIGAFLVALGASLIYPY</sequence>
<accession>Q5ZWW0</accession>
<dbReference type="EMBL" id="AE017354">
    <property type="protein sequence ID" value="AAU27061.1"/>
    <property type="molecule type" value="Genomic_DNA"/>
</dbReference>
<gene>
    <name evidence="3" type="ordered locus">lpg0975</name>
</gene>
<feature type="transmembrane region" description="Helical" evidence="1">
    <location>
        <begin position="260"/>
        <end position="277"/>
    </location>
</feature>
<keyword evidence="4" id="KW-1185">Reference proteome</keyword>
<dbReference type="PANTHER" id="PTHR22911">
    <property type="entry name" value="ACYL-MALONYL CONDENSING ENZYME-RELATED"/>
    <property type="match status" value="1"/>
</dbReference>
<dbReference type="KEGG" id="lpn:lpg0975"/>
<feature type="transmembrane region" description="Helical" evidence="1">
    <location>
        <begin position="117"/>
        <end position="133"/>
    </location>
</feature>
<feature type="domain" description="EamA" evidence="2">
    <location>
        <begin position="146"/>
        <end position="277"/>
    </location>
</feature>
<dbReference type="Pfam" id="PF00892">
    <property type="entry name" value="EamA"/>
    <property type="match status" value="2"/>
</dbReference>
<reference evidence="3 4" key="1">
    <citation type="journal article" date="2004" name="Science">
        <title>The genomic sequence of the accidental pathogen Legionella pneumophila.</title>
        <authorList>
            <person name="Chien M."/>
            <person name="Morozova I."/>
            <person name="Shi S."/>
            <person name="Sheng H."/>
            <person name="Chen J."/>
            <person name="Gomez S.M."/>
            <person name="Asamani G."/>
            <person name="Hill K."/>
            <person name="Nuara J."/>
            <person name="Feder M."/>
            <person name="Rineer J."/>
            <person name="Greenberg J.J."/>
            <person name="Steshenko V."/>
            <person name="Park S.H."/>
            <person name="Zhao B."/>
            <person name="Teplitskaya E."/>
            <person name="Edwards J.R."/>
            <person name="Pampou S."/>
            <person name="Georghiou A."/>
            <person name="Chou I.C."/>
            <person name="Iannuccilli W."/>
            <person name="Ulz M.E."/>
            <person name="Kim D.H."/>
            <person name="Geringer-Sameth A."/>
            <person name="Goldsberry C."/>
            <person name="Morozov P."/>
            <person name="Fischer S.G."/>
            <person name="Segal G."/>
            <person name="Qu X."/>
            <person name="Rzhetsky A."/>
            <person name="Zhang P."/>
            <person name="Cayanis E."/>
            <person name="De Jong P.J."/>
            <person name="Ju J."/>
            <person name="Kalachikov S."/>
            <person name="Shuman H.A."/>
            <person name="Russo J.J."/>
        </authorList>
    </citation>
    <scope>NUCLEOTIDE SEQUENCE [LARGE SCALE GENOMIC DNA]</scope>
    <source>
        <strain evidence="4">Philadelphia 1 / ATCC 33152 / DSM 7513</strain>
    </source>
</reference>
<evidence type="ECO:0000313" key="3">
    <source>
        <dbReference type="EMBL" id="AAU27061.1"/>
    </source>
</evidence>
<dbReference type="STRING" id="272624.lpg0975"/>
<feature type="transmembrane region" description="Helical" evidence="1">
    <location>
        <begin position="145"/>
        <end position="161"/>
    </location>
</feature>
<feature type="transmembrane region" description="Helical" evidence="1">
    <location>
        <begin position="211"/>
        <end position="228"/>
    </location>
</feature>
<dbReference type="PANTHER" id="PTHR22911:SF137">
    <property type="entry name" value="SOLUTE CARRIER FAMILY 35 MEMBER G2-RELATED"/>
    <property type="match status" value="1"/>
</dbReference>
<feature type="transmembrane region" description="Helical" evidence="1">
    <location>
        <begin position="63"/>
        <end position="85"/>
    </location>
</feature>
<dbReference type="OrthoDB" id="9783707at2"/>
<dbReference type="eggNOG" id="COG0697">
    <property type="taxonomic scope" value="Bacteria"/>
</dbReference>
<protein>
    <submittedName>
        <fullName evidence="3">Transmembrane protein</fullName>
    </submittedName>
</protein>
<dbReference type="GO" id="GO:0016020">
    <property type="term" value="C:membrane"/>
    <property type="evidence" value="ECO:0007669"/>
    <property type="project" value="InterPro"/>
</dbReference>
<dbReference type="AlphaFoldDB" id="Q5ZWW0"/>
<feature type="domain" description="EamA" evidence="2">
    <location>
        <begin position="7"/>
        <end position="134"/>
    </location>
</feature>
<dbReference type="SUPFAM" id="SSF103481">
    <property type="entry name" value="Multidrug resistance efflux transporter EmrE"/>
    <property type="match status" value="2"/>
</dbReference>
<dbReference type="Proteomes" id="UP000000609">
    <property type="component" value="Chromosome"/>
</dbReference>
<evidence type="ECO:0000259" key="2">
    <source>
        <dbReference type="Pfam" id="PF00892"/>
    </source>
</evidence>
<proteinExistence type="predicted"/>
<feature type="transmembrane region" description="Helical" evidence="1">
    <location>
        <begin position="173"/>
        <end position="191"/>
    </location>
</feature>
<feature type="transmembrane region" description="Helical" evidence="1">
    <location>
        <begin position="91"/>
        <end position="110"/>
    </location>
</feature>
<dbReference type="HOGENOM" id="CLU_060016_2_0_6"/>
<dbReference type="PATRIC" id="fig|272624.6.peg.1008"/>
<keyword evidence="1 3" id="KW-0812">Transmembrane</keyword>
<dbReference type="InterPro" id="IPR037185">
    <property type="entry name" value="EmrE-like"/>
</dbReference>